<gene>
    <name evidence="4 7" type="primary">bamE</name>
    <name evidence="7" type="ORF">NITFAB_0867</name>
</gene>
<dbReference type="HAMAP" id="MF_00925">
    <property type="entry name" value="OM_assembly_BamE"/>
    <property type="match status" value="1"/>
</dbReference>
<dbReference type="GO" id="GO:1990063">
    <property type="term" value="C:Bam protein complex"/>
    <property type="evidence" value="ECO:0007669"/>
    <property type="project" value="TreeGrafter"/>
</dbReference>
<dbReference type="PANTHER" id="PTHR37482:SF1">
    <property type="entry name" value="OUTER MEMBRANE PROTEIN ASSEMBLY FACTOR BAME"/>
    <property type="match status" value="1"/>
</dbReference>
<evidence type="ECO:0000313" key="7">
    <source>
        <dbReference type="EMBL" id="SPS05277.1"/>
    </source>
</evidence>
<keyword evidence="4" id="KW-0564">Palmitate</keyword>
<evidence type="ECO:0000256" key="2">
    <source>
        <dbReference type="ARBA" id="ARBA00023136"/>
    </source>
</evidence>
<feature type="signal peptide" evidence="5">
    <location>
        <begin position="1"/>
        <end position="19"/>
    </location>
</feature>
<dbReference type="PANTHER" id="PTHR37482">
    <property type="entry name" value="OUTER MEMBRANE PROTEIN ASSEMBLY FACTOR BAME"/>
    <property type="match status" value="1"/>
</dbReference>
<keyword evidence="4" id="KW-0449">Lipoprotein</keyword>
<name>A0A2X0QUW7_9PROT</name>
<dbReference type="InterPro" id="IPR007450">
    <property type="entry name" value="BamE_dom"/>
</dbReference>
<dbReference type="GO" id="GO:0043165">
    <property type="term" value="P:Gram-negative-bacterium-type cell outer membrane assembly"/>
    <property type="evidence" value="ECO:0007669"/>
    <property type="project" value="UniProtKB-UniRule"/>
</dbReference>
<feature type="domain" description="Outer membrane protein assembly factor BamE" evidence="6">
    <location>
        <begin position="36"/>
        <end position="104"/>
    </location>
</feature>
<dbReference type="PROSITE" id="PS51257">
    <property type="entry name" value="PROKAR_LIPOPROTEIN"/>
    <property type="match status" value="1"/>
</dbReference>
<sequence>MHIRFIVLAFLLASCSEIATPKLPSFTAHKMEITQGNMVTAEMRSKLKVGMTRSQAKAILGTPLVHDAFHANRWDYVYRLEQKGKLVEKQRMTLYFEGENLARIDDVDMPVLPATAGAAGLN</sequence>
<dbReference type="GO" id="GO:0030674">
    <property type="term" value="F:protein-macromolecule adaptor activity"/>
    <property type="evidence" value="ECO:0007669"/>
    <property type="project" value="TreeGrafter"/>
</dbReference>
<dbReference type="Pfam" id="PF04355">
    <property type="entry name" value="BamE"/>
    <property type="match status" value="1"/>
</dbReference>
<keyword evidence="1 4" id="KW-0732">Signal</keyword>
<dbReference type="EMBL" id="LS423452">
    <property type="protein sequence ID" value="SPS05277.1"/>
    <property type="molecule type" value="Genomic_DNA"/>
</dbReference>
<evidence type="ECO:0000256" key="5">
    <source>
        <dbReference type="SAM" id="SignalP"/>
    </source>
</evidence>
<organism evidence="7">
    <name type="scientific">Candidatus Nitrotoga fabula</name>
    <dbReference type="NCBI Taxonomy" id="2182327"/>
    <lineage>
        <taxon>Bacteria</taxon>
        <taxon>Pseudomonadati</taxon>
        <taxon>Pseudomonadota</taxon>
        <taxon>Betaproteobacteria</taxon>
        <taxon>Nitrosomonadales</taxon>
        <taxon>Gallionellaceae</taxon>
        <taxon>Candidatus Nitrotoga</taxon>
    </lineage>
</organism>
<keyword evidence="3 4" id="KW-0998">Cell outer membrane</keyword>
<dbReference type="AlphaFoldDB" id="A0A2X0QUW7"/>
<dbReference type="InterPro" id="IPR037873">
    <property type="entry name" value="BamE-like"/>
</dbReference>
<evidence type="ECO:0000259" key="6">
    <source>
        <dbReference type="Pfam" id="PF04355"/>
    </source>
</evidence>
<reference evidence="7" key="1">
    <citation type="submission" date="2018-05" db="EMBL/GenBank/DDBJ databases">
        <authorList>
            <person name="Lanie J.A."/>
            <person name="Ng W.-L."/>
            <person name="Kazmierczak K.M."/>
            <person name="Andrzejewski T.M."/>
            <person name="Davidsen T.M."/>
            <person name="Wayne K.J."/>
            <person name="Tettelin H."/>
            <person name="Glass J.I."/>
            <person name="Rusch D."/>
            <person name="Podicherti R."/>
            <person name="Tsui H.-C.T."/>
            <person name="Winkler M.E."/>
        </authorList>
    </citation>
    <scope>NUCLEOTIDE SEQUENCE</scope>
    <source>
        <strain evidence="7">KNB</strain>
    </source>
</reference>
<comment type="similarity">
    <text evidence="4">Belongs to the BamE family.</text>
</comment>
<proteinExistence type="inferred from homology"/>
<accession>A0A2X0QUW7</accession>
<evidence type="ECO:0000256" key="4">
    <source>
        <dbReference type="HAMAP-Rule" id="MF_00925"/>
    </source>
</evidence>
<dbReference type="GO" id="GO:0051205">
    <property type="term" value="P:protein insertion into membrane"/>
    <property type="evidence" value="ECO:0007669"/>
    <property type="project" value="UniProtKB-UniRule"/>
</dbReference>
<evidence type="ECO:0000256" key="1">
    <source>
        <dbReference type="ARBA" id="ARBA00022729"/>
    </source>
</evidence>
<dbReference type="Gene3D" id="3.30.1450.10">
    <property type="match status" value="1"/>
</dbReference>
<keyword evidence="2 4" id="KW-0472">Membrane</keyword>
<comment type="subunit">
    <text evidence="4">Part of the Bam complex.</text>
</comment>
<feature type="chain" id="PRO_5016184521" description="Outer membrane protein assembly factor BamE" evidence="5">
    <location>
        <begin position="20"/>
        <end position="122"/>
    </location>
</feature>
<dbReference type="InterPro" id="IPR026592">
    <property type="entry name" value="BamE"/>
</dbReference>
<comment type="function">
    <text evidence="4">Part of the outer membrane protein assembly complex, which is involved in assembly and insertion of beta-barrel proteins into the outer membrane.</text>
</comment>
<comment type="subcellular location">
    <subcellularLocation>
        <location evidence="4">Cell outer membrane</location>
        <topology evidence="4">Lipid-anchor</topology>
    </subcellularLocation>
</comment>
<evidence type="ECO:0000256" key="3">
    <source>
        <dbReference type="ARBA" id="ARBA00023237"/>
    </source>
</evidence>
<protein>
    <recommendedName>
        <fullName evidence="4">Outer membrane protein assembly factor BamE</fullName>
    </recommendedName>
</protein>